<dbReference type="Proteomes" id="UP000199361">
    <property type="component" value="Unassembled WGS sequence"/>
</dbReference>
<gene>
    <name evidence="3" type="ORF">SAMN05421811_11227</name>
</gene>
<comment type="similarity">
    <text evidence="1">Belongs to the phosphate/phosphite/phosphonate binding protein family.</text>
</comment>
<reference evidence="3 4" key="1">
    <citation type="submission" date="2016-10" db="EMBL/GenBank/DDBJ databases">
        <authorList>
            <person name="de Groot N.N."/>
        </authorList>
    </citation>
    <scope>NUCLEOTIDE SEQUENCE [LARGE SCALE GENOMIC DNA]</scope>
    <source>
        <strain evidence="3 4">CGMCC 4.5598</strain>
    </source>
</reference>
<evidence type="ECO:0000313" key="4">
    <source>
        <dbReference type="Proteomes" id="UP000199361"/>
    </source>
</evidence>
<dbReference type="Gene3D" id="3.40.190.10">
    <property type="entry name" value="Periplasmic binding protein-like II"/>
    <property type="match status" value="2"/>
</dbReference>
<organism evidence="3 4">
    <name type="scientific">Nonomuraea wenchangensis</name>
    <dbReference type="NCBI Taxonomy" id="568860"/>
    <lineage>
        <taxon>Bacteria</taxon>
        <taxon>Bacillati</taxon>
        <taxon>Actinomycetota</taxon>
        <taxon>Actinomycetes</taxon>
        <taxon>Streptosporangiales</taxon>
        <taxon>Streptosporangiaceae</taxon>
        <taxon>Nonomuraea</taxon>
    </lineage>
</organism>
<dbReference type="InterPro" id="IPR005770">
    <property type="entry name" value="PhnD"/>
</dbReference>
<keyword evidence="4" id="KW-1185">Reference proteome</keyword>
<dbReference type="Pfam" id="PF12974">
    <property type="entry name" value="Phosphonate-bd"/>
    <property type="match status" value="1"/>
</dbReference>
<accession>A0A1I0L5P8</accession>
<protein>
    <submittedName>
        <fullName evidence="3">Phosphonate transport system substrate-binding protein</fullName>
    </submittedName>
</protein>
<name>A0A1I0L5P8_9ACTN</name>
<dbReference type="GO" id="GO:0055085">
    <property type="term" value="P:transmembrane transport"/>
    <property type="evidence" value="ECO:0007669"/>
    <property type="project" value="InterPro"/>
</dbReference>
<dbReference type="PANTHER" id="PTHR35841:SF1">
    <property type="entry name" value="PHOSPHONATES-BINDING PERIPLASMIC PROTEIN"/>
    <property type="match status" value="1"/>
</dbReference>
<dbReference type="STRING" id="568860.SAMN05421811_11227"/>
<evidence type="ECO:0000256" key="2">
    <source>
        <dbReference type="ARBA" id="ARBA00022729"/>
    </source>
</evidence>
<evidence type="ECO:0000313" key="3">
    <source>
        <dbReference type="EMBL" id="SEU34282.1"/>
    </source>
</evidence>
<keyword evidence="2" id="KW-0732">Signal</keyword>
<dbReference type="PROSITE" id="PS51257">
    <property type="entry name" value="PROKAR_LIPOPROTEIN"/>
    <property type="match status" value="1"/>
</dbReference>
<proteinExistence type="inferred from homology"/>
<dbReference type="EMBL" id="FOHX01000012">
    <property type="protein sequence ID" value="SEU34282.1"/>
    <property type="molecule type" value="Genomic_DNA"/>
</dbReference>
<dbReference type="AlphaFoldDB" id="A0A1I0L5P8"/>
<sequence length="308" mass="32523">MRRPSATLPVLLSVVLLSVVLGLAGCGGSQNSGGGLPSPLRVGVIPNISPDNQRAQYEPFRAYLADRLKTDVELFVATNYAGVVAALVAGKLDVAYLGGLTMVQAESQTKLVPLVTEVDRETGTPEYLSAIVVKDASPYKSTKDVVGAGGRFAFGDVSSTSGSLYPRVMITDAGARCDTGDLTRCPPLASVAFTGGHDAAAQAVLSGTVDAAGLELRILHRLEKQGSVPQGALRVVETRQVMGYPWVASDRLAQPVRQAVTDAFLAIKDPKLLDLMRAKRYVAVSDADYQEVRQQASRLGLLTALKGQ</sequence>
<dbReference type="OrthoDB" id="286202at2"/>
<dbReference type="SUPFAM" id="SSF53850">
    <property type="entry name" value="Periplasmic binding protein-like II"/>
    <property type="match status" value="1"/>
</dbReference>
<dbReference type="PANTHER" id="PTHR35841">
    <property type="entry name" value="PHOSPHONATES-BINDING PERIPLASMIC PROTEIN"/>
    <property type="match status" value="1"/>
</dbReference>
<dbReference type="RefSeq" id="WP_091088495.1">
    <property type="nucleotide sequence ID" value="NZ_FOHX01000012.1"/>
</dbReference>
<dbReference type="GO" id="GO:0043190">
    <property type="term" value="C:ATP-binding cassette (ABC) transporter complex"/>
    <property type="evidence" value="ECO:0007669"/>
    <property type="project" value="InterPro"/>
</dbReference>
<evidence type="ECO:0000256" key="1">
    <source>
        <dbReference type="ARBA" id="ARBA00007162"/>
    </source>
</evidence>
<dbReference type="NCBIfam" id="TIGR01098">
    <property type="entry name" value="3A0109s03R"/>
    <property type="match status" value="1"/>
</dbReference>